<accession>A0A2T7UR23</accession>
<gene>
    <name evidence="2" type="ORF">DDE23_13205</name>
</gene>
<organism evidence="2 3">
    <name type="scientific">Pararhodobacter aggregans</name>
    <dbReference type="NCBI Taxonomy" id="404875"/>
    <lineage>
        <taxon>Bacteria</taxon>
        <taxon>Pseudomonadati</taxon>
        <taxon>Pseudomonadota</taxon>
        <taxon>Alphaproteobacteria</taxon>
        <taxon>Rhodobacterales</taxon>
        <taxon>Paracoccaceae</taxon>
        <taxon>Pararhodobacter</taxon>
    </lineage>
</organism>
<keyword evidence="1" id="KW-0732">Signal</keyword>
<sequence length="386" mass="39582">MRRFSLVLALSLILPHAARAEDTPSGIFGRPDVASDTAAFRAMLHRIPALMVSPGVTGAEIGFGDLAAARGLPGPVPRGRLPAETLSAARAMPPGSLVEALGFPAGEWRARVGFAPADIEQVILYGAPPLLGGVYRLAPGIAAGVPAALEAQGYAPATESGVAALAVGADGRMDLAARAPADPFRGPLGRSSRVQVEGDLLRHGSTWPMLGALQGAGAASARDEPLMAAMVGMLEGLDRGVLLRAYLVPDAMALSTGDPVAAVTGGGAGGSVLVWHSLLLADFSTGAEATAALVLSLNWPESEALEGLVQPVERLWQEGVTRSGASFASMLGEDVEVEARRGPGGMVLLRLVVTGPVAQSVAGLAVNRGFDAIYRAVMMRELVFLP</sequence>
<dbReference type="Proteomes" id="UP000244810">
    <property type="component" value="Unassembled WGS sequence"/>
</dbReference>
<evidence type="ECO:0000256" key="1">
    <source>
        <dbReference type="SAM" id="SignalP"/>
    </source>
</evidence>
<dbReference type="RefSeq" id="WP_107752207.1">
    <property type="nucleotide sequence ID" value="NZ_QBKF01000006.1"/>
</dbReference>
<dbReference type="OrthoDB" id="7757523at2"/>
<dbReference type="AlphaFoldDB" id="A0A2T7UR23"/>
<keyword evidence="3" id="KW-1185">Reference proteome</keyword>
<feature type="chain" id="PRO_5015638214" evidence="1">
    <location>
        <begin position="21"/>
        <end position="386"/>
    </location>
</feature>
<proteinExistence type="predicted"/>
<evidence type="ECO:0000313" key="2">
    <source>
        <dbReference type="EMBL" id="PVE47195.1"/>
    </source>
</evidence>
<comment type="caution">
    <text evidence="2">The sequence shown here is derived from an EMBL/GenBank/DDBJ whole genome shotgun (WGS) entry which is preliminary data.</text>
</comment>
<feature type="signal peptide" evidence="1">
    <location>
        <begin position="1"/>
        <end position="20"/>
    </location>
</feature>
<evidence type="ECO:0000313" key="3">
    <source>
        <dbReference type="Proteomes" id="UP000244810"/>
    </source>
</evidence>
<name>A0A2T7UR23_9RHOB</name>
<protein>
    <submittedName>
        <fullName evidence="2">Uncharacterized protein</fullName>
    </submittedName>
</protein>
<reference evidence="2 3" key="1">
    <citation type="journal article" date="2011" name="Syst. Appl. Microbiol.">
        <title>Defluviimonas denitrificans gen. nov., sp. nov., and Pararhodobacter aggregans gen. nov., sp. nov., non-phototrophic Rhodobacteraceae from the biofilter of a marine aquaculture.</title>
        <authorList>
            <person name="Foesel B.U."/>
            <person name="Drake H.L."/>
            <person name="Schramm A."/>
        </authorList>
    </citation>
    <scope>NUCLEOTIDE SEQUENCE [LARGE SCALE GENOMIC DNA]</scope>
    <source>
        <strain evidence="2 3">D1-19</strain>
    </source>
</reference>
<dbReference type="EMBL" id="QDDR01000006">
    <property type="protein sequence ID" value="PVE47195.1"/>
    <property type="molecule type" value="Genomic_DNA"/>
</dbReference>